<name>A0A922HVI4_DERFA</name>
<organism evidence="2 3">
    <name type="scientific">Dermatophagoides farinae</name>
    <name type="common">American house dust mite</name>
    <dbReference type="NCBI Taxonomy" id="6954"/>
    <lineage>
        <taxon>Eukaryota</taxon>
        <taxon>Metazoa</taxon>
        <taxon>Ecdysozoa</taxon>
        <taxon>Arthropoda</taxon>
        <taxon>Chelicerata</taxon>
        <taxon>Arachnida</taxon>
        <taxon>Acari</taxon>
        <taxon>Acariformes</taxon>
        <taxon>Sarcoptiformes</taxon>
        <taxon>Astigmata</taxon>
        <taxon>Psoroptidia</taxon>
        <taxon>Analgoidea</taxon>
        <taxon>Pyroglyphidae</taxon>
        <taxon>Dermatophagoidinae</taxon>
        <taxon>Dermatophagoides</taxon>
    </lineage>
</organism>
<keyword evidence="3" id="KW-1185">Reference proteome</keyword>
<dbReference type="EMBL" id="ASGP02000004">
    <property type="protein sequence ID" value="KAH9511229.1"/>
    <property type="molecule type" value="Genomic_DNA"/>
</dbReference>
<keyword evidence="1" id="KW-0472">Membrane</keyword>
<accession>A0A922HVI4</accession>
<reference evidence="2" key="2">
    <citation type="journal article" date="2022" name="Res Sq">
        <title>Comparative Genomics Reveals Insights into the Divergent Evolution of Astigmatic Mites and Household Pest Adaptations.</title>
        <authorList>
            <person name="Xiong Q."/>
            <person name="Wan A.T.-Y."/>
            <person name="Liu X.-Y."/>
            <person name="Fung C.S.-H."/>
            <person name="Xiao X."/>
            <person name="Malainual N."/>
            <person name="Hou J."/>
            <person name="Wang L."/>
            <person name="Wang M."/>
            <person name="Yang K."/>
            <person name="Cui Y."/>
            <person name="Leung E."/>
            <person name="Nong W."/>
            <person name="Shin S.-K."/>
            <person name="Au S."/>
            <person name="Jeong K.Y."/>
            <person name="Chew F.T."/>
            <person name="Hui J."/>
            <person name="Leung T.F."/>
            <person name="Tungtrongchitr A."/>
            <person name="Zhong N."/>
            <person name="Liu Z."/>
            <person name="Tsui S."/>
        </authorList>
    </citation>
    <scope>NUCLEOTIDE SEQUENCE</scope>
    <source>
        <strain evidence="2">Derf</strain>
        <tissue evidence="2">Whole organism</tissue>
    </source>
</reference>
<comment type="caution">
    <text evidence="2">The sequence shown here is derived from an EMBL/GenBank/DDBJ whole genome shotgun (WGS) entry which is preliminary data.</text>
</comment>
<reference evidence="2" key="1">
    <citation type="submission" date="2013-05" db="EMBL/GenBank/DDBJ databases">
        <authorList>
            <person name="Yim A.K.Y."/>
            <person name="Chan T.F."/>
            <person name="Ji K.M."/>
            <person name="Liu X.Y."/>
            <person name="Zhou J.W."/>
            <person name="Li R.Q."/>
            <person name="Yang K.Y."/>
            <person name="Li J."/>
            <person name="Li M."/>
            <person name="Law P.T.W."/>
            <person name="Wu Y.L."/>
            <person name="Cai Z.L."/>
            <person name="Qin H."/>
            <person name="Bao Y."/>
            <person name="Leung R.K.K."/>
            <person name="Ng P.K.S."/>
            <person name="Zou J."/>
            <person name="Zhong X.J."/>
            <person name="Ran P.X."/>
            <person name="Zhong N.S."/>
            <person name="Liu Z.G."/>
            <person name="Tsui S.K.W."/>
        </authorList>
    </citation>
    <scope>NUCLEOTIDE SEQUENCE</scope>
    <source>
        <strain evidence="2">Derf</strain>
        <tissue evidence="2">Whole organism</tissue>
    </source>
</reference>
<dbReference type="Proteomes" id="UP000790347">
    <property type="component" value="Unassembled WGS sequence"/>
</dbReference>
<evidence type="ECO:0000313" key="2">
    <source>
        <dbReference type="EMBL" id="KAH9511229.1"/>
    </source>
</evidence>
<evidence type="ECO:0000256" key="1">
    <source>
        <dbReference type="SAM" id="Phobius"/>
    </source>
</evidence>
<sequence length="64" mass="7421">MTFRSNQMVIFVVRCRHNSRASNNIVHYDDYDDDYLQSSSNRPEFISIQFFVVVVVVVNGCGCK</sequence>
<protein>
    <submittedName>
        <fullName evidence="2">Uncharacterized protein</fullName>
    </submittedName>
</protein>
<keyword evidence="1" id="KW-0812">Transmembrane</keyword>
<proteinExistence type="predicted"/>
<evidence type="ECO:0000313" key="3">
    <source>
        <dbReference type="Proteomes" id="UP000790347"/>
    </source>
</evidence>
<gene>
    <name evidence="2" type="ORF">DERF_009700</name>
</gene>
<feature type="transmembrane region" description="Helical" evidence="1">
    <location>
        <begin position="45"/>
        <end position="63"/>
    </location>
</feature>
<dbReference type="AlphaFoldDB" id="A0A922HVI4"/>
<keyword evidence="1" id="KW-1133">Transmembrane helix</keyword>